<dbReference type="AlphaFoldDB" id="A0A7T8JV32"/>
<reference evidence="2" key="1">
    <citation type="submission" date="2021-01" db="EMBL/GenBank/DDBJ databases">
        <title>Caligus Genome Assembly.</title>
        <authorList>
            <person name="Gallardo-Escarate C."/>
        </authorList>
    </citation>
    <scope>NUCLEOTIDE SEQUENCE [LARGE SCALE GENOMIC DNA]</scope>
</reference>
<protein>
    <submittedName>
        <fullName evidence="1">Uncharacterized protein</fullName>
    </submittedName>
</protein>
<dbReference type="EMBL" id="CP045906">
    <property type="protein sequence ID" value="QQP34990.1"/>
    <property type="molecule type" value="Genomic_DNA"/>
</dbReference>
<feature type="non-terminal residue" evidence="1">
    <location>
        <position position="1"/>
    </location>
</feature>
<name>A0A7T8JV32_CALRO</name>
<keyword evidence="2" id="KW-1185">Reference proteome</keyword>
<gene>
    <name evidence="1" type="ORF">FKW44_023082</name>
</gene>
<dbReference type="Proteomes" id="UP000595437">
    <property type="component" value="Chromosome 17"/>
</dbReference>
<accession>A0A7T8JV32</accession>
<sequence>VSKGLTDALQGIVDFSIDLFEIVVVEQEWTIWMKTQFLSIRDSDKSISFSS</sequence>
<evidence type="ECO:0000313" key="2">
    <source>
        <dbReference type="Proteomes" id="UP000595437"/>
    </source>
</evidence>
<organism evidence="1 2">
    <name type="scientific">Caligus rogercresseyi</name>
    <name type="common">Sea louse</name>
    <dbReference type="NCBI Taxonomy" id="217165"/>
    <lineage>
        <taxon>Eukaryota</taxon>
        <taxon>Metazoa</taxon>
        <taxon>Ecdysozoa</taxon>
        <taxon>Arthropoda</taxon>
        <taxon>Crustacea</taxon>
        <taxon>Multicrustacea</taxon>
        <taxon>Hexanauplia</taxon>
        <taxon>Copepoda</taxon>
        <taxon>Siphonostomatoida</taxon>
        <taxon>Caligidae</taxon>
        <taxon>Caligus</taxon>
    </lineage>
</organism>
<evidence type="ECO:0000313" key="1">
    <source>
        <dbReference type="EMBL" id="QQP34990.1"/>
    </source>
</evidence>
<proteinExistence type="predicted"/>